<dbReference type="Gene3D" id="3.30.2350.10">
    <property type="entry name" value="Pseudouridine synthase"/>
    <property type="match status" value="1"/>
</dbReference>
<sequence length="309" mass="36038">MAKFTATSNDTGQTLVKFVKKVYRNTNLSIIYKWFRKGKIKVNYKKQKDLKYIISENDFIEVFDSELPIDRNKFNLVDFSSLKILYEDENILVTDKEQGLEVHSPVKVSLDSMVRSYLISSNKFIPDNENSYVISHVHRIDKLTKGIVIYAKNKATHSSLIEAIKDKEKIKKYYLVWAENSLAPIGNIKGQLNYSDLDKRMFFSQDKKTKDRTKQVEQIHELISEKNNIYRVQILTGRKHQIRAVFSYFKCPIVNDNKYKAKKQYHGTFGLIASCIEFLNFDDHLSYLNGLIIQSNYNFNDKINNNIGG</sequence>
<evidence type="ECO:0000256" key="2">
    <source>
        <dbReference type="ARBA" id="ARBA00031870"/>
    </source>
</evidence>
<dbReference type="SUPFAM" id="SSF55120">
    <property type="entry name" value="Pseudouridine synthase"/>
    <property type="match status" value="1"/>
</dbReference>
<dbReference type="PROSITE" id="PS50889">
    <property type="entry name" value="S4"/>
    <property type="match status" value="1"/>
</dbReference>
<keyword evidence="7" id="KW-1185">Reference proteome</keyword>
<dbReference type="GO" id="GO:0003723">
    <property type="term" value="F:RNA binding"/>
    <property type="evidence" value="ECO:0007669"/>
    <property type="project" value="UniProtKB-KW"/>
</dbReference>
<dbReference type="InterPro" id="IPR020103">
    <property type="entry name" value="PsdUridine_synth_cat_dom_sf"/>
</dbReference>
<dbReference type="OrthoDB" id="9807829at2"/>
<dbReference type="CDD" id="cd02869">
    <property type="entry name" value="PseudoU_synth_RluA_like"/>
    <property type="match status" value="1"/>
</dbReference>
<dbReference type="EMBL" id="CP022535">
    <property type="protein sequence ID" value="ASP27878.1"/>
    <property type="molecule type" value="Genomic_DNA"/>
</dbReference>
<reference evidence="6 7" key="1">
    <citation type="submission" date="2017-07" db="EMBL/GenBank/DDBJ databases">
        <title>Complete genome sequence of Spiroplasma corruscae EC-1 (DSM 19793).</title>
        <authorList>
            <person name="Tsai Y.-M."/>
            <person name="Lo W.-S."/>
            <person name="Kuo C.-H."/>
        </authorList>
    </citation>
    <scope>NUCLEOTIDE SEQUENCE [LARGE SCALE GENOMIC DNA]</scope>
    <source>
        <strain evidence="6 7">EC-1</strain>
    </source>
</reference>
<keyword evidence="4" id="KW-0694">RNA-binding</keyword>
<dbReference type="Proteomes" id="UP000203229">
    <property type="component" value="Chromosome"/>
</dbReference>
<dbReference type="CDD" id="cd00165">
    <property type="entry name" value="S4"/>
    <property type="match status" value="1"/>
</dbReference>
<proteinExistence type="predicted"/>
<evidence type="ECO:0000313" key="7">
    <source>
        <dbReference type="Proteomes" id="UP000203229"/>
    </source>
</evidence>
<evidence type="ECO:0000259" key="5">
    <source>
        <dbReference type="Pfam" id="PF00849"/>
    </source>
</evidence>
<dbReference type="AlphaFoldDB" id="A0A222EN27"/>
<organism evidence="6 7">
    <name type="scientific">Spiroplasma corruscae</name>
    <dbReference type="NCBI Taxonomy" id="216934"/>
    <lineage>
        <taxon>Bacteria</taxon>
        <taxon>Bacillati</taxon>
        <taxon>Mycoplasmatota</taxon>
        <taxon>Mollicutes</taxon>
        <taxon>Entomoplasmatales</taxon>
        <taxon>Spiroplasmataceae</taxon>
        <taxon>Spiroplasma</taxon>
    </lineage>
</organism>
<protein>
    <recommendedName>
        <fullName evidence="2">RNA pseudouridylate synthase</fullName>
    </recommendedName>
    <alternativeName>
        <fullName evidence="3">RNA-uridine isomerase</fullName>
    </alternativeName>
</protein>
<feature type="domain" description="Pseudouridine synthase RsuA/RluA-like" evidence="5">
    <location>
        <begin position="90"/>
        <end position="247"/>
    </location>
</feature>
<dbReference type="GO" id="GO:0140098">
    <property type="term" value="F:catalytic activity, acting on RNA"/>
    <property type="evidence" value="ECO:0007669"/>
    <property type="project" value="UniProtKB-ARBA"/>
</dbReference>
<dbReference type="GO" id="GO:0001522">
    <property type="term" value="P:pseudouridine synthesis"/>
    <property type="evidence" value="ECO:0007669"/>
    <property type="project" value="InterPro"/>
</dbReference>
<evidence type="ECO:0000313" key="6">
    <source>
        <dbReference type="EMBL" id="ASP27878.1"/>
    </source>
</evidence>
<evidence type="ECO:0000256" key="4">
    <source>
        <dbReference type="PROSITE-ProRule" id="PRU00182"/>
    </source>
</evidence>
<evidence type="ECO:0000256" key="1">
    <source>
        <dbReference type="ARBA" id="ARBA00000073"/>
    </source>
</evidence>
<dbReference type="PANTHER" id="PTHR21600">
    <property type="entry name" value="MITOCHONDRIAL RNA PSEUDOURIDINE SYNTHASE"/>
    <property type="match status" value="1"/>
</dbReference>
<dbReference type="RefSeq" id="WP_094048117.1">
    <property type="nucleotide sequence ID" value="NZ_CP022535.1"/>
</dbReference>
<name>A0A222EN27_9MOLU</name>
<dbReference type="KEGG" id="scou:SCORR_v1c01030"/>
<dbReference type="GO" id="GO:0009982">
    <property type="term" value="F:pseudouridine synthase activity"/>
    <property type="evidence" value="ECO:0007669"/>
    <property type="project" value="InterPro"/>
</dbReference>
<dbReference type="InterPro" id="IPR006145">
    <property type="entry name" value="PsdUridine_synth_RsuA/RluA"/>
</dbReference>
<dbReference type="InterPro" id="IPR050188">
    <property type="entry name" value="RluA_PseudoU_synthase"/>
</dbReference>
<accession>A0A222EN27</accession>
<comment type="catalytic activity">
    <reaction evidence="1">
        <text>a uridine in RNA = a pseudouridine in RNA</text>
        <dbReference type="Rhea" id="RHEA:48348"/>
        <dbReference type="Rhea" id="RHEA-COMP:12068"/>
        <dbReference type="Rhea" id="RHEA-COMP:12069"/>
        <dbReference type="ChEBI" id="CHEBI:65314"/>
        <dbReference type="ChEBI" id="CHEBI:65315"/>
    </reaction>
</comment>
<evidence type="ECO:0000256" key="3">
    <source>
        <dbReference type="ARBA" id="ARBA00033164"/>
    </source>
</evidence>
<gene>
    <name evidence="6" type="primary">rluC</name>
    <name evidence="6" type="ORF">SCORR_v1c01030</name>
</gene>
<dbReference type="Pfam" id="PF00849">
    <property type="entry name" value="PseudoU_synth_2"/>
    <property type="match status" value="1"/>
</dbReference>
<dbReference type="GO" id="GO:0006396">
    <property type="term" value="P:RNA processing"/>
    <property type="evidence" value="ECO:0007669"/>
    <property type="project" value="UniProtKB-ARBA"/>
</dbReference>